<evidence type="ECO:0000313" key="1">
    <source>
        <dbReference type="EMBL" id="DBA34409.1"/>
    </source>
</evidence>
<proteinExistence type="predicted"/>
<dbReference type="Proteomes" id="UP001181693">
    <property type="component" value="Unassembled WGS sequence"/>
</dbReference>
<evidence type="ECO:0000313" key="2">
    <source>
        <dbReference type="Proteomes" id="UP001181693"/>
    </source>
</evidence>
<name>A0AAV3ASH2_PYXAD</name>
<sequence length="84" mass="9499">MNLKVYLGLTTHSCPLSLSCSKIQKCWREMEILVLSLNVAKNIRQEYIGISGQNVFLGYLSFLVSFHCKLCVANMICIEINNSI</sequence>
<reference evidence="1" key="1">
    <citation type="thesis" date="2020" institute="ProQuest LLC" country="789 East Eisenhower Parkway, Ann Arbor, MI, USA">
        <title>Comparative Genomics and Chromosome Evolution.</title>
        <authorList>
            <person name="Mudd A.B."/>
        </authorList>
    </citation>
    <scope>NUCLEOTIDE SEQUENCE</scope>
    <source>
        <strain evidence="1">1538</strain>
        <tissue evidence="1">Blood</tissue>
    </source>
</reference>
<gene>
    <name evidence="1" type="ORF">GDO54_001968</name>
</gene>
<keyword evidence="2" id="KW-1185">Reference proteome</keyword>
<dbReference type="AlphaFoldDB" id="A0AAV3ASH2"/>
<dbReference type="EMBL" id="DYDO01000001">
    <property type="protein sequence ID" value="DBA34409.1"/>
    <property type="molecule type" value="Genomic_DNA"/>
</dbReference>
<dbReference type="PROSITE" id="PS51257">
    <property type="entry name" value="PROKAR_LIPOPROTEIN"/>
    <property type="match status" value="1"/>
</dbReference>
<comment type="caution">
    <text evidence="1">The sequence shown here is derived from an EMBL/GenBank/DDBJ whole genome shotgun (WGS) entry which is preliminary data.</text>
</comment>
<accession>A0AAV3ASH2</accession>
<protein>
    <submittedName>
        <fullName evidence="1">Uncharacterized protein</fullName>
    </submittedName>
</protein>
<organism evidence="1 2">
    <name type="scientific">Pyxicephalus adspersus</name>
    <name type="common">African bullfrog</name>
    <dbReference type="NCBI Taxonomy" id="30357"/>
    <lineage>
        <taxon>Eukaryota</taxon>
        <taxon>Metazoa</taxon>
        <taxon>Chordata</taxon>
        <taxon>Craniata</taxon>
        <taxon>Vertebrata</taxon>
        <taxon>Euteleostomi</taxon>
        <taxon>Amphibia</taxon>
        <taxon>Batrachia</taxon>
        <taxon>Anura</taxon>
        <taxon>Neobatrachia</taxon>
        <taxon>Ranoidea</taxon>
        <taxon>Pyxicephalidae</taxon>
        <taxon>Pyxicephalinae</taxon>
        <taxon>Pyxicephalus</taxon>
    </lineage>
</organism>